<organism evidence="3 5">
    <name type="scientific">Leptospira perolatii</name>
    <dbReference type="NCBI Taxonomy" id="2023191"/>
    <lineage>
        <taxon>Bacteria</taxon>
        <taxon>Pseudomonadati</taxon>
        <taxon>Spirochaetota</taxon>
        <taxon>Spirochaetia</taxon>
        <taxon>Leptospirales</taxon>
        <taxon>Leptospiraceae</taxon>
        <taxon>Leptospira</taxon>
    </lineage>
</organism>
<proteinExistence type="predicted"/>
<dbReference type="EMBL" id="NPDY01000058">
    <property type="protein sequence ID" value="PJZ67989.1"/>
    <property type="molecule type" value="Genomic_DNA"/>
</dbReference>
<feature type="non-terminal residue" evidence="3">
    <location>
        <position position="1"/>
    </location>
</feature>
<evidence type="ECO:0000313" key="5">
    <source>
        <dbReference type="Proteomes" id="UP000231990"/>
    </source>
</evidence>
<comment type="caution">
    <text evidence="3">The sequence shown here is derived from an EMBL/GenBank/DDBJ whole genome shotgun (WGS) entry which is preliminary data.</text>
</comment>
<reference evidence="4 5" key="1">
    <citation type="submission" date="2017-07" db="EMBL/GenBank/DDBJ databases">
        <title>Leptospira spp. isolated from tropical soils.</title>
        <authorList>
            <person name="Thibeaux R."/>
            <person name="Iraola G."/>
            <person name="Ferres I."/>
            <person name="Bierque E."/>
            <person name="Girault D."/>
            <person name="Soupe-Gilbert M.-E."/>
            <person name="Picardeau M."/>
            <person name="Goarant C."/>
        </authorList>
    </citation>
    <scope>NUCLEOTIDE SEQUENCE [LARGE SCALE GENOMIC DNA]</scope>
    <source>
        <strain evidence="3 5">FH1-B-B1</strain>
        <strain evidence="2 4">FH1-B-C1</strain>
    </source>
</reference>
<keyword evidence="1" id="KW-0175">Coiled coil</keyword>
<feature type="non-terminal residue" evidence="3">
    <location>
        <position position="224"/>
    </location>
</feature>
<evidence type="ECO:0000313" key="2">
    <source>
        <dbReference type="EMBL" id="PJZ67989.1"/>
    </source>
</evidence>
<feature type="coiled-coil region" evidence="1">
    <location>
        <begin position="164"/>
        <end position="191"/>
    </location>
</feature>
<evidence type="ECO:0000313" key="4">
    <source>
        <dbReference type="Proteomes" id="UP000231962"/>
    </source>
</evidence>
<gene>
    <name evidence="2" type="ORF">CH360_18555</name>
    <name evidence="3" type="ORF">CH373_18540</name>
</gene>
<dbReference type="EMBL" id="NPDZ01000045">
    <property type="protein sequence ID" value="PJZ71619.1"/>
    <property type="molecule type" value="Genomic_DNA"/>
</dbReference>
<feature type="coiled-coil region" evidence="1">
    <location>
        <begin position="97"/>
        <end position="124"/>
    </location>
</feature>
<evidence type="ECO:0000256" key="1">
    <source>
        <dbReference type="SAM" id="Coils"/>
    </source>
</evidence>
<dbReference type="Proteomes" id="UP000231962">
    <property type="component" value="Unassembled WGS sequence"/>
</dbReference>
<dbReference type="AlphaFoldDB" id="A0A2M9ZHT9"/>
<evidence type="ECO:0000313" key="3">
    <source>
        <dbReference type="EMBL" id="PJZ71619.1"/>
    </source>
</evidence>
<dbReference type="Proteomes" id="UP000231990">
    <property type="component" value="Unassembled WGS sequence"/>
</dbReference>
<protein>
    <submittedName>
        <fullName evidence="3">Uncharacterized protein</fullName>
    </submittedName>
</protein>
<sequence>ELELKIAKEELKVLQQKKDRAQEVYDYAIQNVGGKSQAQLTSEVEAAKSAFKTQEATYLKLLADLNGSGGITSSSTGLDSTSSTVGGTTTATGTGILTNLETANQILEAKRKKVEEARALMEERRLSFDSVTKMQVLVNNPELLGKIGELKTDPGTNKVDTGLRYEIYQANEELERQREVLRQQEAEMYKLSYERQNALRTQTFYNESLKKILEFEKLKENKVL</sequence>
<name>A0A2M9ZHT9_9LEPT</name>
<keyword evidence="4" id="KW-1185">Reference proteome</keyword>
<accession>A0A2M9ZHT9</accession>